<evidence type="ECO:0000313" key="1">
    <source>
        <dbReference type="EMBL" id="KAI8529138.1"/>
    </source>
</evidence>
<reference evidence="1" key="1">
    <citation type="submission" date="2022-02" db="EMBL/GenBank/DDBJ databases">
        <title>Plant Genome Project.</title>
        <authorList>
            <person name="Zhang R.-G."/>
        </authorList>
    </citation>
    <scope>NUCLEOTIDE SEQUENCE</scope>
    <source>
        <strain evidence="1">AT1</strain>
    </source>
</reference>
<dbReference type="Proteomes" id="UP001062846">
    <property type="component" value="Chromosome 12"/>
</dbReference>
<name>A0ACC0LLV3_RHOML</name>
<evidence type="ECO:0000313" key="2">
    <source>
        <dbReference type="Proteomes" id="UP001062846"/>
    </source>
</evidence>
<keyword evidence="2" id="KW-1185">Reference proteome</keyword>
<comment type="caution">
    <text evidence="1">The sequence shown here is derived from an EMBL/GenBank/DDBJ whole genome shotgun (WGS) entry which is preliminary data.</text>
</comment>
<accession>A0ACC0LLV3</accession>
<proteinExistence type="predicted"/>
<sequence>MICTNARVYTDKDEWSTWPKIGVSVLHIALCRLRRWAAHHGYCLIISKCIWQEPHLMLLDELGITLVPHVSKRLACRDYGNGAMAEPSFIFSTVNLLKSHGLKSGSNSMQ</sequence>
<organism evidence="1 2">
    <name type="scientific">Rhododendron molle</name>
    <name type="common">Chinese azalea</name>
    <name type="synonym">Azalea mollis</name>
    <dbReference type="NCBI Taxonomy" id="49168"/>
    <lineage>
        <taxon>Eukaryota</taxon>
        <taxon>Viridiplantae</taxon>
        <taxon>Streptophyta</taxon>
        <taxon>Embryophyta</taxon>
        <taxon>Tracheophyta</taxon>
        <taxon>Spermatophyta</taxon>
        <taxon>Magnoliopsida</taxon>
        <taxon>eudicotyledons</taxon>
        <taxon>Gunneridae</taxon>
        <taxon>Pentapetalae</taxon>
        <taxon>asterids</taxon>
        <taxon>Ericales</taxon>
        <taxon>Ericaceae</taxon>
        <taxon>Ericoideae</taxon>
        <taxon>Rhodoreae</taxon>
        <taxon>Rhododendron</taxon>
    </lineage>
</organism>
<gene>
    <name evidence="1" type="ORF">RHMOL_Rhmol12G0203000</name>
</gene>
<dbReference type="EMBL" id="CM046399">
    <property type="protein sequence ID" value="KAI8529138.1"/>
    <property type="molecule type" value="Genomic_DNA"/>
</dbReference>
<protein>
    <submittedName>
        <fullName evidence="1">Uncharacterized protein</fullName>
    </submittedName>
</protein>